<dbReference type="PROSITE" id="PS51217">
    <property type="entry name" value="UVRD_HELICASE_CTER"/>
    <property type="match status" value="1"/>
</dbReference>
<evidence type="ECO:0000256" key="12">
    <source>
        <dbReference type="ARBA" id="ARBA00023125"/>
    </source>
</evidence>
<dbReference type="RefSeq" id="WP_036095475.1">
    <property type="nucleotide sequence ID" value="NZ_AODF01000001.1"/>
</dbReference>
<evidence type="ECO:0000256" key="3">
    <source>
        <dbReference type="ARBA" id="ARBA00022723"/>
    </source>
</evidence>
<feature type="domain" description="UvrD-like helicase C-terminal" evidence="15">
    <location>
        <begin position="271"/>
        <end position="578"/>
    </location>
</feature>
<protein>
    <recommendedName>
        <fullName evidence="14">ATP-dependent helicase/deoxyribonuclease subunit B</fullName>
        <ecNumber evidence="14">3.1.-.-</ecNumber>
    </recommendedName>
    <alternativeName>
        <fullName evidence="14">ATP-dependent helicase/nuclease subunit AddB</fullName>
    </alternativeName>
</protein>
<dbReference type="InterPro" id="IPR049035">
    <property type="entry name" value="ADDB_N"/>
</dbReference>
<evidence type="ECO:0000256" key="7">
    <source>
        <dbReference type="ARBA" id="ARBA00022806"/>
    </source>
</evidence>
<keyword evidence="12 14" id="KW-0238">DNA-binding</keyword>
<dbReference type="Proteomes" id="UP000019249">
    <property type="component" value="Unassembled WGS sequence"/>
</dbReference>
<dbReference type="InterPro" id="IPR014140">
    <property type="entry name" value="DNA_helicase_suAddB"/>
</dbReference>
<dbReference type="PANTHER" id="PTHR30591:SF1">
    <property type="entry name" value="RECBCD ENZYME SUBUNIT RECC"/>
    <property type="match status" value="1"/>
</dbReference>
<comment type="subunit">
    <text evidence="14">Heterodimer of AddA and AddB.</text>
</comment>
<evidence type="ECO:0000256" key="2">
    <source>
        <dbReference type="ARBA" id="ARBA00022722"/>
    </source>
</evidence>
<dbReference type="SUPFAM" id="SSF52540">
    <property type="entry name" value="P-loop containing nucleoside triphosphate hydrolases"/>
    <property type="match status" value="2"/>
</dbReference>
<evidence type="ECO:0000256" key="1">
    <source>
        <dbReference type="ARBA" id="ARBA00022485"/>
    </source>
</evidence>
<evidence type="ECO:0000256" key="14">
    <source>
        <dbReference type="HAMAP-Rule" id="MF_01452"/>
    </source>
</evidence>
<dbReference type="Gene3D" id="3.40.50.300">
    <property type="entry name" value="P-loop containing nucleotide triphosphate hydrolases"/>
    <property type="match status" value="3"/>
</dbReference>
<dbReference type="InterPro" id="IPR038726">
    <property type="entry name" value="PDDEXK_AddAB-type"/>
</dbReference>
<dbReference type="EC" id="3.1.-.-" evidence="14"/>
<dbReference type="NCBIfam" id="TIGR02773">
    <property type="entry name" value="addB_Gpos"/>
    <property type="match status" value="1"/>
</dbReference>
<keyword evidence="17" id="KW-1185">Reference proteome</keyword>
<evidence type="ECO:0000256" key="13">
    <source>
        <dbReference type="ARBA" id="ARBA00023204"/>
    </source>
</evidence>
<keyword evidence="4 14" id="KW-0547">Nucleotide-binding</keyword>
<evidence type="ECO:0000256" key="9">
    <source>
        <dbReference type="ARBA" id="ARBA00022840"/>
    </source>
</evidence>
<evidence type="ECO:0000256" key="6">
    <source>
        <dbReference type="ARBA" id="ARBA00022801"/>
    </source>
</evidence>
<evidence type="ECO:0000256" key="5">
    <source>
        <dbReference type="ARBA" id="ARBA00022763"/>
    </source>
</evidence>
<dbReference type="InterPro" id="IPR027417">
    <property type="entry name" value="P-loop_NTPase"/>
</dbReference>
<evidence type="ECO:0000256" key="8">
    <source>
        <dbReference type="ARBA" id="ARBA00022839"/>
    </source>
</evidence>
<dbReference type="PANTHER" id="PTHR30591">
    <property type="entry name" value="RECBCD ENZYME SUBUNIT RECC"/>
    <property type="match status" value="1"/>
</dbReference>
<dbReference type="Pfam" id="PF21445">
    <property type="entry name" value="ADDB_N"/>
    <property type="match status" value="1"/>
</dbReference>
<feature type="binding site" evidence="14">
    <location>
        <position position="1116"/>
    </location>
    <ligand>
        <name>[4Fe-4S] cluster</name>
        <dbReference type="ChEBI" id="CHEBI:49883"/>
    </ligand>
</feature>
<comment type="cofactor">
    <cofactor evidence="14">
        <name>Mg(2+)</name>
        <dbReference type="ChEBI" id="CHEBI:18420"/>
    </cofactor>
</comment>
<dbReference type="InterPro" id="IPR014017">
    <property type="entry name" value="DNA_helicase_UvrD-like_C"/>
</dbReference>
<sequence length="1161" mass="133256">MTLQFILGTAGSGKTTQLIREIRKSEQQNLQEKQILIVPDQMTYQMERFFFKETGANGLMNVQVYSFSRLAWRVLSETGGLGRTFLTRTGTEMLLREVVKEEADQLHVFHRAAKKRGFYKELTDLFKEFRQYEIEETSIHVETENFTTKEKMHDVALLFEKYQEKLVGKFLESEDYLKLLIEKMSESSFMKNASVYIDGFDSFSKQELSVIAKLFETANRVLIGLSLDQDSLVGKVSEFSMFERNLDTYQAISQLAEISGTGVEPARFLSQFQRSTKNGLAVLEAAWRKPSFTPYEGTADGIHLHQANNRRSEIEGISREVTQLVRTKGYKYSDMAVLIRNMDDYEDIVRSVLERDQIPYFWDKKRVMARHPLVEFVRSSLEAVMNNWQYEALFQAVRTEMLFPLVANSDEQRFKVDQFENYLLENGIYNRNRFISSEKWRYRKVRGLATDVGTQTDAEIKIEEVINEVREMIAEPLFFLEERIKPEATGKEFASGLFAFLEHVEAAQHIEVWREKAEREGLIELAREHEQAWNAVIALLDEFVEVLGDEELTRTDFLEIIQTGLEAMEFSLLPPALDQLIVTDMEHARLLEAKAVFAVGLNDGVLPRKLSDKGILSDEDRQILQEQGLELRPTNLKALRYEEFIAYRVFTSAKEALYLSYPAADGEGKLLAPSNYIRKIQATFKELTEEVYLTDPSLLSSKEQKGYIATRRETLGLLTSVLGMYKRGYSVDALWWRVYNYFVEQNDPAAKRILSSLDYQNKTKLLTKETASGLFGEQIHASVSRMEKFFSCEFQHFARYGLKLEERATYQLEAVDIGEVFHGAMEWISAELKNRGSEWGSLSSEECLLLAEQAMNYLAPKLQHEILLSTKRMEYIKYKLFNIIARATAVLNEQAKVSAFRPIGLEVDFGRSSKIPAMQIPLKEGRELLLQGRIDRIDEAQENGQSFLRIIDYKSSAHDLKLPEVYYGIALQMLTYLDVVVTNAAKLVGKNAEPAGVLYFHMHNKLISTDAPLADDELLKEIKKSYKMKGLVLRDPVTITLMDETLENGGSSLIVPAEIRKDGSLSARSKTASKNEFDEMRRFVRHKYQEAGNKILDGEVTINPYNLQEKTPCQFCPFRSVCQFDPGSESEKYRYLKNEDPKTVLEKMKAEGGGQDDETNS</sequence>
<evidence type="ECO:0000313" key="17">
    <source>
        <dbReference type="Proteomes" id="UP000019249"/>
    </source>
</evidence>
<proteinExistence type="inferred from homology"/>
<accession>A0ABN0RIE9</accession>
<keyword evidence="9 14" id="KW-0067">ATP-binding</keyword>
<evidence type="ECO:0000256" key="10">
    <source>
        <dbReference type="ARBA" id="ARBA00023004"/>
    </source>
</evidence>
<dbReference type="Pfam" id="PF12705">
    <property type="entry name" value="PDDEXK_1"/>
    <property type="match status" value="1"/>
</dbReference>
<dbReference type="InterPro" id="IPR011604">
    <property type="entry name" value="PDDEXK-like_dom_sf"/>
</dbReference>
<feature type="binding site" evidence="14">
    <location>
        <position position="1113"/>
    </location>
    <ligand>
        <name>[4Fe-4S] cluster</name>
        <dbReference type="ChEBI" id="CHEBI:49883"/>
    </ligand>
</feature>
<evidence type="ECO:0000313" key="16">
    <source>
        <dbReference type="EMBL" id="EUJ33640.1"/>
    </source>
</evidence>
<comment type="function">
    <text evidence="14">The heterodimer acts as both an ATP-dependent DNA helicase and an ATP-dependent, dual-direction single-stranded exonuclease. Recognizes the chi site generating a DNA molecule suitable for the initiation of homologous recombination. The AddB subunit has 5' -&gt; 3' nuclease activity but not helicase activity.</text>
</comment>
<dbReference type="Gene3D" id="3.90.320.10">
    <property type="match status" value="1"/>
</dbReference>
<keyword evidence="1 14" id="KW-0004">4Fe-4S</keyword>
<keyword evidence="8 14" id="KW-0269">Exonuclease</keyword>
<keyword evidence="7 14" id="KW-0347">Helicase</keyword>
<keyword evidence="2 14" id="KW-0540">Nuclease</keyword>
<comment type="cofactor">
    <cofactor evidence="14">
        <name>[4Fe-4S] cluster</name>
        <dbReference type="ChEBI" id="CHEBI:49883"/>
    </cofactor>
    <text evidence="14">Binds 1 [4Fe-4S] cluster.</text>
</comment>
<dbReference type="Pfam" id="PF13361">
    <property type="entry name" value="UvrD_C"/>
    <property type="match status" value="1"/>
</dbReference>
<name>A0ABN0RIE9_9LIST</name>
<comment type="caution">
    <text evidence="16">The sequence shown here is derived from an EMBL/GenBank/DDBJ whole genome shotgun (WGS) entry which is preliminary data.</text>
</comment>
<comment type="miscellaneous">
    <text evidence="14">Despite having conserved helicase domains, this subunit does not have helicase activity.</text>
</comment>
<keyword evidence="13 14" id="KW-0234">DNA repair</keyword>
<keyword evidence="11 14" id="KW-0411">Iron-sulfur</keyword>
<evidence type="ECO:0000256" key="4">
    <source>
        <dbReference type="ARBA" id="ARBA00022741"/>
    </source>
</evidence>
<dbReference type="HAMAP" id="MF_01452">
    <property type="entry name" value="AddB_type1"/>
    <property type="match status" value="1"/>
</dbReference>
<keyword evidence="5 14" id="KW-0227">DNA damage</keyword>
<evidence type="ECO:0000256" key="11">
    <source>
        <dbReference type="ARBA" id="ARBA00023014"/>
    </source>
</evidence>
<comment type="similarity">
    <text evidence="14">Belongs to the helicase family. AddB/RexB type 1 subfamily.</text>
</comment>
<keyword evidence="6 14" id="KW-0378">Hydrolase</keyword>
<evidence type="ECO:0000259" key="15">
    <source>
        <dbReference type="PROSITE" id="PS51217"/>
    </source>
</evidence>
<dbReference type="EMBL" id="AODF01000001">
    <property type="protein sequence ID" value="EUJ33640.1"/>
    <property type="molecule type" value="Genomic_DNA"/>
</dbReference>
<keyword evidence="3 14" id="KW-0479">Metal-binding</keyword>
<dbReference type="Gene3D" id="6.10.140.1030">
    <property type="match status" value="1"/>
</dbReference>
<reference evidence="16 17" key="1">
    <citation type="journal article" date="2014" name="Int. J. Syst. Evol. Microbiol.">
        <title>Listeria floridensis sp. nov., Listeria aquatica sp. nov., Listeria cornellensis sp. nov., Listeria riparia sp. nov. and Listeria grandensis sp. nov., from agricultural and natural environments.</title>
        <authorList>
            <person name="den Bakker H.C."/>
            <person name="Warchocki S."/>
            <person name="Wright E.M."/>
            <person name="Allred A.F."/>
            <person name="Ahlstrom C."/>
            <person name="Manuel C.S."/>
            <person name="Stasiewicz M.J."/>
            <person name="Burrell A."/>
            <person name="Roof S."/>
            <person name="Strawn L."/>
            <person name="Fortes E.D."/>
            <person name="Nightingale K.K."/>
            <person name="Kephart D."/>
            <person name="Wiedmann M."/>
        </authorList>
    </citation>
    <scope>NUCLEOTIDE SEQUENCE [LARGE SCALE GENOMIC DNA]</scope>
    <source>
        <strain evidence="16 17">FSL S10-1187</strain>
    </source>
</reference>
<keyword evidence="10 14" id="KW-0408">Iron</keyword>
<feature type="binding site" evidence="14">
    <location>
        <position position="792"/>
    </location>
    <ligand>
        <name>[4Fe-4S] cluster</name>
        <dbReference type="ChEBI" id="CHEBI:49883"/>
    </ligand>
</feature>
<organism evidence="16 17">
    <name type="scientific">Listeria floridensis FSL S10-1187</name>
    <dbReference type="NCBI Taxonomy" id="1265817"/>
    <lineage>
        <taxon>Bacteria</taxon>
        <taxon>Bacillati</taxon>
        <taxon>Bacillota</taxon>
        <taxon>Bacilli</taxon>
        <taxon>Bacillales</taxon>
        <taxon>Listeriaceae</taxon>
        <taxon>Listeria</taxon>
    </lineage>
</organism>
<feature type="binding site" evidence="14">
    <location>
        <position position="1122"/>
    </location>
    <ligand>
        <name>[4Fe-4S] cluster</name>
        <dbReference type="ChEBI" id="CHEBI:49883"/>
    </ligand>
</feature>
<gene>
    <name evidence="14" type="primary">addB</name>
    <name evidence="16" type="ORF">MFLO_00260</name>
</gene>